<dbReference type="PANTHER" id="PTHR11079">
    <property type="entry name" value="CYTOSINE DEAMINASE FAMILY MEMBER"/>
    <property type="match status" value="1"/>
</dbReference>
<comment type="similarity">
    <text evidence="6">Belongs to the cytidine and deoxycytidylate deaminase family.</text>
</comment>
<keyword evidence="2 6" id="KW-0479">Metal-binding</keyword>
<evidence type="ECO:0000256" key="1">
    <source>
        <dbReference type="ARBA" id="ARBA00022694"/>
    </source>
</evidence>
<dbReference type="OrthoDB" id="9802676at2"/>
<evidence type="ECO:0000313" key="9">
    <source>
        <dbReference type="Proteomes" id="UP000216004"/>
    </source>
</evidence>
<keyword evidence="3 6" id="KW-0378">Hydrolase</keyword>
<dbReference type="InterPro" id="IPR002125">
    <property type="entry name" value="CMP_dCMP_dom"/>
</dbReference>
<feature type="binding site" evidence="6">
    <location>
        <position position="74"/>
    </location>
    <ligand>
        <name>Zn(2+)</name>
        <dbReference type="ChEBI" id="CHEBI:29105"/>
        <note>catalytic</note>
    </ligand>
</feature>
<proteinExistence type="inferred from homology"/>
<feature type="binding site" evidence="6">
    <location>
        <position position="77"/>
    </location>
    <ligand>
        <name>Zn(2+)</name>
        <dbReference type="ChEBI" id="CHEBI:29105"/>
        <note>catalytic</note>
    </ligand>
</feature>
<dbReference type="Gene3D" id="3.40.140.10">
    <property type="entry name" value="Cytidine Deaminase, domain 2"/>
    <property type="match status" value="1"/>
</dbReference>
<evidence type="ECO:0000313" key="8">
    <source>
        <dbReference type="EMBL" id="OZG51096.1"/>
    </source>
</evidence>
<evidence type="ECO:0000256" key="2">
    <source>
        <dbReference type="ARBA" id="ARBA00022723"/>
    </source>
</evidence>
<dbReference type="InterPro" id="IPR028883">
    <property type="entry name" value="tRNA_aden_deaminase"/>
</dbReference>
<keyword evidence="9" id="KW-1185">Reference proteome</keyword>
<sequence>MDLALVEAAASGRQGDVPVGAVIVASDGSSVIAQGHNQRQAQGDPLAHAEIEALRAVNSWNLADCTLVVTLEPCPMCAGAALASHLGRIVFGAWDPKLGACGSVWDLARDPHIGHQPEIIGGVEEERCSALLQEFFSTKR</sequence>
<comment type="catalytic activity">
    <reaction evidence="5 6">
        <text>adenosine(34) in tRNA + H2O + H(+) = inosine(34) in tRNA + NH4(+)</text>
        <dbReference type="Rhea" id="RHEA:43168"/>
        <dbReference type="Rhea" id="RHEA-COMP:10373"/>
        <dbReference type="Rhea" id="RHEA-COMP:10374"/>
        <dbReference type="ChEBI" id="CHEBI:15377"/>
        <dbReference type="ChEBI" id="CHEBI:15378"/>
        <dbReference type="ChEBI" id="CHEBI:28938"/>
        <dbReference type="ChEBI" id="CHEBI:74411"/>
        <dbReference type="ChEBI" id="CHEBI:82852"/>
        <dbReference type="EC" id="3.5.4.33"/>
    </reaction>
</comment>
<dbReference type="Pfam" id="PF00383">
    <property type="entry name" value="dCMP_cyt_deam_1"/>
    <property type="match status" value="1"/>
</dbReference>
<dbReference type="EC" id="3.5.4.33" evidence="6"/>
<feature type="binding site" evidence="6">
    <location>
        <position position="48"/>
    </location>
    <ligand>
        <name>Zn(2+)</name>
        <dbReference type="ChEBI" id="CHEBI:29105"/>
        <note>catalytic</note>
    </ligand>
</feature>
<comment type="caution">
    <text evidence="8">The sequence shown here is derived from an EMBL/GenBank/DDBJ whole genome shotgun (WGS) entry which is preliminary data.</text>
</comment>
<evidence type="ECO:0000256" key="6">
    <source>
        <dbReference type="HAMAP-Rule" id="MF_00972"/>
    </source>
</evidence>
<dbReference type="PANTHER" id="PTHR11079:SF202">
    <property type="entry name" value="TRNA-SPECIFIC ADENOSINE DEAMINASE"/>
    <property type="match status" value="1"/>
</dbReference>
<evidence type="ECO:0000256" key="5">
    <source>
        <dbReference type="ARBA" id="ARBA00048045"/>
    </source>
</evidence>
<evidence type="ECO:0000259" key="7">
    <source>
        <dbReference type="PROSITE" id="PS51747"/>
    </source>
</evidence>
<comment type="subunit">
    <text evidence="6">Homodimer.</text>
</comment>
<dbReference type="PROSITE" id="PS51747">
    <property type="entry name" value="CYT_DCMP_DEAMINASES_2"/>
    <property type="match status" value="1"/>
</dbReference>
<dbReference type="AlphaFoldDB" id="A0A261EWQ6"/>
<dbReference type="CDD" id="cd01285">
    <property type="entry name" value="nucleoside_deaminase"/>
    <property type="match status" value="1"/>
</dbReference>
<protein>
    <recommendedName>
        <fullName evidence="6">tRNA-specific adenosine deaminase</fullName>
        <ecNumber evidence="6">3.5.4.33</ecNumber>
    </recommendedName>
</protein>
<evidence type="ECO:0000256" key="3">
    <source>
        <dbReference type="ARBA" id="ARBA00022801"/>
    </source>
</evidence>
<comment type="function">
    <text evidence="6">Catalyzes the deamination of adenosine to inosine at the wobble position 34 of tRNA(Arg2).</text>
</comment>
<gene>
    <name evidence="6" type="primary">tadA</name>
    <name evidence="8" type="ORF">BOCO_0011</name>
</gene>
<reference evidence="8 9" key="1">
    <citation type="journal article" date="2017" name="BMC Genomics">
        <title>Comparative genomic and phylogenomic analyses of the Bifidobacteriaceae family.</title>
        <authorList>
            <person name="Lugli G.A."/>
            <person name="Milani C."/>
            <person name="Turroni F."/>
            <person name="Duranti S."/>
            <person name="Mancabelli L."/>
            <person name="Mangifesta M."/>
            <person name="Ferrario C."/>
            <person name="Modesto M."/>
            <person name="Mattarelli P."/>
            <person name="Jiri K."/>
            <person name="van Sinderen D."/>
            <person name="Ventura M."/>
        </authorList>
    </citation>
    <scope>NUCLEOTIDE SEQUENCE [LARGE SCALE GENOMIC DNA]</scope>
    <source>
        <strain evidence="8 9">DSM 22924</strain>
    </source>
</reference>
<evidence type="ECO:0000256" key="4">
    <source>
        <dbReference type="ARBA" id="ARBA00022833"/>
    </source>
</evidence>
<dbReference type="GO" id="GO:0052717">
    <property type="term" value="F:tRNA-specific adenosine-34 deaminase activity"/>
    <property type="evidence" value="ECO:0007669"/>
    <property type="project" value="UniProtKB-UniRule"/>
</dbReference>
<comment type="cofactor">
    <cofactor evidence="6">
        <name>Zn(2+)</name>
        <dbReference type="ChEBI" id="CHEBI:29105"/>
    </cofactor>
    <text evidence="6">Binds 1 zinc ion per subunit.</text>
</comment>
<dbReference type="HAMAP" id="MF_00972">
    <property type="entry name" value="tRNA_aden_deaminase"/>
    <property type="match status" value="1"/>
</dbReference>
<keyword evidence="4 6" id="KW-0862">Zinc</keyword>
<dbReference type="EMBL" id="MWWS01000001">
    <property type="protein sequence ID" value="OZG51096.1"/>
    <property type="molecule type" value="Genomic_DNA"/>
</dbReference>
<name>A0A261EWQ6_9BIFI</name>
<feature type="domain" description="CMP/dCMP-type deaminase" evidence="7">
    <location>
        <begin position="1"/>
        <end position="105"/>
    </location>
</feature>
<keyword evidence="1 6" id="KW-0819">tRNA processing</keyword>
<dbReference type="InterPro" id="IPR016193">
    <property type="entry name" value="Cytidine_deaminase-like"/>
</dbReference>
<dbReference type="GO" id="GO:0008270">
    <property type="term" value="F:zinc ion binding"/>
    <property type="evidence" value="ECO:0007669"/>
    <property type="project" value="UniProtKB-UniRule"/>
</dbReference>
<dbReference type="SUPFAM" id="SSF53927">
    <property type="entry name" value="Cytidine deaminase-like"/>
    <property type="match status" value="1"/>
</dbReference>
<dbReference type="Proteomes" id="UP000216004">
    <property type="component" value="Unassembled WGS sequence"/>
</dbReference>
<accession>A0A261EWQ6</accession>
<feature type="active site" description="Proton donor" evidence="6">
    <location>
        <position position="50"/>
    </location>
</feature>
<dbReference type="GO" id="GO:0002100">
    <property type="term" value="P:tRNA wobble adenosine to inosine editing"/>
    <property type="evidence" value="ECO:0007669"/>
    <property type="project" value="UniProtKB-UniRule"/>
</dbReference>
<organism evidence="8 9">
    <name type="scientific">Bombiscardovia coagulans</name>
    <dbReference type="NCBI Taxonomy" id="686666"/>
    <lineage>
        <taxon>Bacteria</taxon>
        <taxon>Bacillati</taxon>
        <taxon>Actinomycetota</taxon>
        <taxon>Actinomycetes</taxon>
        <taxon>Bifidobacteriales</taxon>
        <taxon>Bifidobacteriaceae</taxon>
        <taxon>Bombiscardovia</taxon>
    </lineage>
</organism>